<dbReference type="Proteomes" id="UP000005358">
    <property type="component" value="Chromosome"/>
</dbReference>
<dbReference type="GO" id="GO:0003700">
    <property type="term" value="F:DNA-binding transcription factor activity"/>
    <property type="evidence" value="ECO:0007669"/>
    <property type="project" value="InterPro"/>
</dbReference>
<evidence type="ECO:0000256" key="3">
    <source>
        <dbReference type="ARBA" id="ARBA00023163"/>
    </source>
</evidence>
<gene>
    <name evidence="6" type="ORF">HA1_13492</name>
</gene>
<dbReference type="RefSeq" id="WP_003482304.1">
    <property type="nucleotide sequence ID" value="NZ_CM001477.1"/>
</dbReference>
<accession>A0AAV3FA39</accession>
<dbReference type="InterPro" id="IPR036390">
    <property type="entry name" value="WH_DNA-bd_sf"/>
</dbReference>
<evidence type="ECO:0000313" key="7">
    <source>
        <dbReference type="Proteomes" id="UP000005358"/>
    </source>
</evidence>
<dbReference type="PANTHER" id="PTHR43132:SF6">
    <property type="entry name" value="HTH-TYPE TRANSCRIPTIONAL REPRESSOR CZRA"/>
    <property type="match status" value="1"/>
</dbReference>
<dbReference type="PROSITE" id="PS50987">
    <property type="entry name" value="HTH_ARSR_2"/>
    <property type="match status" value="1"/>
</dbReference>
<dbReference type="AlphaFoldDB" id="A0AAV3FA39"/>
<dbReference type="Pfam" id="PF01022">
    <property type="entry name" value="HTH_5"/>
    <property type="match status" value="1"/>
</dbReference>
<feature type="domain" description="HTH arsR-type" evidence="5">
    <location>
        <begin position="28"/>
        <end position="120"/>
    </location>
</feature>
<dbReference type="SUPFAM" id="SSF46785">
    <property type="entry name" value="Winged helix' DNA-binding domain"/>
    <property type="match status" value="1"/>
</dbReference>
<evidence type="ECO:0000256" key="4">
    <source>
        <dbReference type="ARBA" id="ARBA00043263"/>
    </source>
</evidence>
<dbReference type="InterPro" id="IPR018334">
    <property type="entry name" value="ArsR_HTH"/>
</dbReference>
<dbReference type="CDD" id="cd00090">
    <property type="entry name" value="HTH_ARSR"/>
    <property type="match status" value="1"/>
</dbReference>
<dbReference type="InterPro" id="IPR011991">
    <property type="entry name" value="ArsR-like_HTH"/>
</dbReference>
<evidence type="ECO:0000259" key="5">
    <source>
        <dbReference type="PROSITE" id="PS50987"/>
    </source>
</evidence>
<dbReference type="PROSITE" id="PS00846">
    <property type="entry name" value="HTH_ARSR_1"/>
    <property type="match status" value="1"/>
</dbReference>
<dbReference type="PANTHER" id="PTHR43132">
    <property type="entry name" value="ARSENICAL RESISTANCE OPERON REPRESSOR ARSR-RELATED"/>
    <property type="match status" value="1"/>
</dbReference>
<dbReference type="InterPro" id="IPR051011">
    <property type="entry name" value="Metal_resp_trans_reg"/>
</dbReference>
<dbReference type="InterPro" id="IPR036388">
    <property type="entry name" value="WH-like_DNA-bd_sf"/>
</dbReference>
<organism evidence="6 7">
    <name type="scientific">Clostridium perfringens F262</name>
    <dbReference type="NCBI Taxonomy" id="883064"/>
    <lineage>
        <taxon>Bacteria</taxon>
        <taxon>Bacillati</taxon>
        <taxon>Bacillota</taxon>
        <taxon>Clostridia</taxon>
        <taxon>Eubacteriales</taxon>
        <taxon>Clostridiaceae</taxon>
        <taxon>Clostridium</taxon>
    </lineage>
</organism>
<proteinExistence type="predicted"/>
<dbReference type="Gene3D" id="1.10.10.10">
    <property type="entry name" value="Winged helix-like DNA-binding domain superfamily/Winged helix DNA-binding domain"/>
    <property type="match status" value="1"/>
</dbReference>
<evidence type="ECO:0000256" key="1">
    <source>
        <dbReference type="ARBA" id="ARBA00023015"/>
    </source>
</evidence>
<sequence length="120" mass="13898">MDNNNKIESCNCSYIHEDILSRVKEHLPKEEVLYELAEIFKVFGDSTRIKILCALFEGEMCVCDMAELLGVSQSAVSHQLRVLKQARLVKFRREGKIVYYSLDDDHVKHIFNEGLNHVLE</sequence>
<reference evidence="6 7" key="1">
    <citation type="journal article" date="2012" name="PLoS ONE">
        <title>Genome Sequencing and Analysis of a Type A Clostridium perfringens Isolate from a Case of Bovine Clostridial Abomasitis.</title>
        <authorList>
            <person name="Nowell V.J."/>
            <person name="Kropinski A.M."/>
            <person name="Songer J.G."/>
            <person name="Macinnes J.I."/>
            <person name="Parreira V.R."/>
            <person name="Prescott J.F."/>
        </authorList>
    </citation>
    <scope>NUCLEOTIDE SEQUENCE [LARGE SCALE GENOMIC DNA]</scope>
    <source>
        <strain evidence="6 7">F262</strain>
    </source>
</reference>
<keyword evidence="4" id="KW-0105">Cadmium resistance</keyword>
<evidence type="ECO:0000256" key="2">
    <source>
        <dbReference type="ARBA" id="ARBA00023125"/>
    </source>
</evidence>
<dbReference type="GO" id="GO:0003677">
    <property type="term" value="F:DNA binding"/>
    <property type="evidence" value="ECO:0007669"/>
    <property type="project" value="UniProtKB-KW"/>
</dbReference>
<dbReference type="PRINTS" id="PR00778">
    <property type="entry name" value="HTHARSR"/>
</dbReference>
<dbReference type="GO" id="GO:0046686">
    <property type="term" value="P:response to cadmium ion"/>
    <property type="evidence" value="ECO:0007669"/>
    <property type="project" value="UniProtKB-KW"/>
</dbReference>
<comment type="caution">
    <text evidence="6">The sequence shown here is derived from an EMBL/GenBank/DDBJ whole genome shotgun (WGS) entry which is preliminary data.</text>
</comment>
<dbReference type="InterPro" id="IPR001845">
    <property type="entry name" value="HTH_ArsR_DNA-bd_dom"/>
</dbReference>
<protein>
    <submittedName>
        <fullName evidence="6">Cadmium resistance transcriptional regulator CadC</fullName>
    </submittedName>
</protein>
<keyword evidence="2" id="KW-0238">DNA-binding</keyword>
<dbReference type="EMBL" id="AFES01000033">
    <property type="protein sequence ID" value="EIA16075.1"/>
    <property type="molecule type" value="Genomic_DNA"/>
</dbReference>
<keyword evidence="3" id="KW-0804">Transcription</keyword>
<keyword evidence="1" id="KW-0805">Transcription regulation</keyword>
<evidence type="ECO:0000313" key="6">
    <source>
        <dbReference type="EMBL" id="EIA16075.1"/>
    </source>
</evidence>
<name>A0AAV3FA39_CLOPF</name>
<dbReference type="SMART" id="SM00418">
    <property type="entry name" value="HTH_ARSR"/>
    <property type="match status" value="1"/>
</dbReference>
<dbReference type="NCBIfam" id="NF033788">
    <property type="entry name" value="HTH_metalloreg"/>
    <property type="match status" value="1"/>
</dbReference>